<sequence length="115" mass="12977">MNVLFIITDQQRADMLHCYGNDVIKTPNIDKLASESIRFSNAFCNSPMCMPNRATILTGYYPNVHGVRSNGINLPNEIPTITDTLVKRGYHTISIGKTHFNTWTARYNPKTKSAE</sequence>
<organism evidence="4">
    <name type="scientific">marine sediment metagenome</name>
    <dbReference type="NCBI Taxonomy" id="412755"/>
    <lineage>
        <taxon>unclassified sequences</taxon>
        <taxon>metagenomes</taxon>
        <taxon>ecological metagenomes</taxon>
    </lineage>
</organism>
<dbReference type="SUPFAM" id="SSF53649">
    <property type="entry name" value="Alkaline phosphatase-like"/>
    <property type="match status" value="1"/>
</dbReference>
<dbReference type="Gene3D" id="3.40.720.10">
    <property type="entry name" value="Alkaline Phosphatase, subunit A"/>
    <property type="match status" value="1"/>
</dbReference>
<proteinExistence type="predicted"/>
<evidence type="ECO:0000256" key="2">
    <source>
        <dbReference type="ARBA" id="ARBA00022801"/>
    </source>
</evidence>
<feature type="non-terminal residue" evidence="4">
    <location>
        <position position="115"/>
    </location>
</feature>
<dbReference type="GO" id="GO:0005737">
    <property type="term" value="C:cytoplasm"/>
    <property type="evidence" value="ECO:0007669"/>
    <property type="project" value="TreeGrafter"/>
</dbReference>
<reference evidence="4" key="1">
    <citation type="journal article" date="2014" name="Front. Microbiol.">
        <title>High frequency of phylogenetically diverse reductive dehalogenase-homologous genes in deep subseafloor sedimentary metagenomes.</title>
        <authorList>
            <person name="Kawai M."/>
            <person name="Futagami T."/>
            <person name="Toyoda A."/>
            <person name="Takaki Y."/>
            <person name="Nishi S."/>
            <person name="Hori S."/>
            <person name="Arai W."/>
            <person name="Tsubouchi T."/>
            <person name="Morono Y."/>
            <person name="Uchiyama I."/>
            <person name="Ito T."/>
            <person name="Fujiyama A."/>
            <person name="Inagaki F."/>
            <person name="Takami H."/>
        </authorList>
    </citation>
    <scope>NUCLEOTIDE SEQUENCE</scope>
    <source>
        <strain evidence="4">Expedition CK06-06</strain>
    </source>
</reference>
<accession>X0UTI6</accession>
<dbReference type="EMBL" id="BARS01024535">
    <property type="protein sequence ID" value="GAG09035.1"/>
    <property type="molecule type" value="Genomic_DNA"/>
</dbReference>
<dbReference type="PANTHER" id="PTHR45953">
    <property type="entry name" value="IDURONATE 2-SULFATASE"/>
    <property type="match status" value="1"/>
</dbReference>
<name>X0UTI6_9ZZZZ</name>
<evidence type="ECO:0000256" key="1">
    <source>
        <dbReference type="ARBA" id="ARBA00022723"/>
    </source>
</evidence>
<protein>
    <recommendedName>
        <fullName evidence="3">Sulfatase N-terminal domain-containing protein</fullName>
    </recommendedName>
</protein>
<dbReference type="Pfam" id="PF00884">
    <property type="entry name" value="Sulfatase"/>
    <property type="match status" value="1"/>
</dbReference>
<dbReference type="PANTHER" id="PTHR45953:SF1">
    <property type="entry name" value="IDURONATE 2-SULFATASE"/>
    <property type="match status" value="1"/>
</dbReference>
<keyword evidence="1" id="KW-0479">Metal-binding</keyword>
<evidence type="ECO:0000313" key="4">
    <source>
        <dbReference type="EMBL" id="GAG09035.1"/>
    </source>
</evidence>
<gene>
    <name evidence="4" type="ORF">S01H1_38940</name>
</gene>
<evidence type="ECO:0000259" key="3">
    <source>
        <dbReference type="Pfam" id="PF00884"/>
    </source>
</evidence>
<feature type="domain" description="Sulfatase N-terminal" evidence="3">
    <location>
        <begin position="2"/>
        <end position="104"/>
    </location>
</feature>
<comment type="caution">
    <text evidence="4">The sequence shown here is derived from an EMBL/GenBank/DDBJ whole genome shotgun (WGS) entry which is preliminary data.</text>
</comment>
<dbReference type="GO" id="GO:0046872">
    <property type="term" value="F:metal ion binding"/>
    <property type="evidence" value="ECO:0007669"/>
    <property type="project" value="UniProtKB-KW"/>
</dbReference>
<dbReference type="InterPro" id="IPR000917">
    <property type="entry name" value="Sulfatase_N"/>
</dbReference>
<dbReference type="GO" id="GO:0008484">
    <property type="term" value="F:sulfuric ester hydrolase activity"/>
    <property type="evidence" value="ECO:0007669"/>
    <property type="project" value="TreeGrafter"/>
</dbReference>
<dbReference type="AlphaFoldDB" id="X0UTI6"/>
<keyword evidence="2" id="KW-0378">Hydrolase</keyword>
<dbReference type="InterPro" id="IPR017850">
    <property type="entry name" value="Alkaline_phosphatase_core_sf"/>
</dbReference>